<feature type="compositionally biased region" description="Low complexity" evidence="1">
    <location>
        <begin position="139"/>
        <end position="159"/>
    </location>
</feature>
<dbReference type="RefSeq" id="WP_106664457.1">
    <property type="nucleotide sequence ID" value="NZ_PGGM01000005.1"/>
</dbReference>
<dbReference type="AlphaFoldDB" id="A0A2P7BC78"/>
<evidence type="ECO:0000313" key="3">
    <source>
        <dbReference type="Proteomes" id="UP000241764"/>
    </source>
</evidence>
<keyword evidence="3" id="KW-1185">Reference proteome</keyword>
<proteinExistence type="predicted"/>
<protein>
    <submittedName>
        <fullName evidence="2">Uncharacterized protein</fullName>
    </submittedName>
</protein>
<reference evidence="3" key="1">
    <citation type="submission" date="2017-11" db="EMBL/GenBank/DDBJ databases">
        <authorList>
            <person name="Kuznetsova I."/>
            <person name="Sazanova A."/>
            <person name="Chirak E."/>
            <person name="Safronova V."/>
            <person name="Willems A."/>
        </authorList>
    </citation>
    <scope>NUCLEOTIDE SEQUENCE [LARGE SCALE GENOMIC DNA]</scope>
    <source>
        <strain evidence="3">CCBAU 03422</strain>
    </source>
</reference>
<name>A0A2P7BC78_9HYPH</name>
<gene>
    <name evidence="2" type="ORF">CU103_13545</name>
</gene>
<feature type="region of interest" description="Disordered" evidence="1">
    <location>
        <begin position="124"/>
        <end position="164"/>
    </location>
</feature>
<feature type="region of interest" description="Disordered" evidence="1">
    <location>
        <begin position="23"/>
        <end position="83"/>
    </location>
</feature>
<dbReference type="OrthoDB" id="8117185at2"/>
<evidence type="ECO:0000256" key="1">
    <source>
        <dbReference type="SAM" id="MobiDB-lite"/>
    </source>
</evidence>
<dbReference type="Proteomes" id="UP000241764">
    <property type="component" value="Unassembled WGS sequence"/>
</dbReference>
<comment type="caution">
    <text evidence="2">The sequence shown here is derived from an EMBL/GenBank/DDBJ whole genome shotgun (WGS) entry which is preliminary data.</text>
</comment>
<dbReference type="EMBL" id="PGGM01000005">
    <property type="protein sequence ID" value="PSH64066.1"/>
    <property type="molecule type" value="Genomic_DNA"/>
</dbReference>
<accession>A0A2P7BC78</accession>
<organism evidence="2 3">
    <name type="scientific">Phyllobacterium sophorae</name>
    <dbReference type="NCBI Taxonomy" id="1520277"/>
    <lineage>
        <taxon>Bacteria</taxon>
        <taxon>Pseudomonadati</taxon>
        <taxon>Pseudomonadota</taxon>
        <taxon>Alphaproteobacteria</taxon>
        <taxon>Hyphomicrobiales</taxon>
        <taxon>Phyllobacteriaceae</taxon>
        <taxon>Phyllobacterium</taxon>
    </lineage>
</organism>
<sequence length="356" mass="38083">MFFTDKGTRDLLPLIELHLDEITGAPPEFDGDPTPAANVPLQANPSEIPSAENAPPVELETDKDGMVTSSPGDPVPAPANNSVAQSVGDVDAATVHEISIPLDQSFFEGRPVMLTIRGATGELEHNTDAGQAPSASSHAGDSPISSPAAGAPGIPGAPGEPDDAHTINVTQYAEVEQDASIFVSGYVGEVVARVHIDQTLVMDQDVDISFTIDGDGHFSVLLDQDMRIDQDIWIDINIWDEDGVLYVELFLRDAIEVEQDTAIDMEISDGPPGGTVEVNQFIELDQDVHVQIDIEDELEERYIITTKVDVVQAAYADETAVVGVTGRDGEIDLDVDASQTAFVDQETVVHADFVMV</sequence>
<evidence type="ECO:0000313" key="2">
    <source>
        <dbReference type="EMBL" id="PSH64066.1"/>
    </source>
</evidence>